<evidence type="ECO:0000313" key="2">
    <source>
        <dbReference type="EMBL" id="BBJ39987.1"/>
    </source>
</evidence>
<protein>
    <submittedName>
        <fullName evidence="2">Uncharacterized protein</fullName>
    </submittedName>
</protein>
<keyword evidence="1" id="KW-0812">Transmembrane</keyword>
<accession>A0A499V1B7</accession>
<dbReference type="EMBL" id="AP019620">
    <property type="protein sequence ID" value="BBJ39987.1"/>
    <property type="molecule type" value="Genomic_DNA"/>
</dbReference>
<dbReference type="Proteomes" id="UP000463951">
    <property type="component" value="Chromosome"/>
</dbReference>
<organism evidence="2 3">
    <name type="scientific">Streptomyces antimycoticus</name>
    <dbReference type="NCBI Taxonomy" id="68175"/>
    <lineage>
        <taxon>Bacteria</taxon>
        <taxon>Bacillati</taxon>
        <taxon>Actinomycetota</taxon>
        <taxon>Actinomycetes</taxon>
        <taxon>Kitasatosporales</taxon>
        <taxon>Streptomycetaceae</taxon>
        <taxon>Streptomyces</taxon>
        <taxon>Streptomyces violaceusniger group</taxon>
    </lineage>
</organism>
<reference evidence="2 3" key="1">
    <citation type="journal article" date="2020" name="Int. J. Syst. Evol. Microbiol.">
        <title>Reclassification of Streptomyces castelarensis and Streptomyces sporoclivatus as later heterotypic synonyms of Streptomyces antimycoticus.</title>
        <authorList>
            <person name="Komaki H."/>
            <person name="Tamura T."/>
        </authorList>
    </citation>
    <scope>NUCLEOTIDE SEQUENCE [LARGE SCALE GENOMIC DNA]</scope>
    <source>
        <strain evidence="2 3">NBRC 100767</strain>
    </source>
</reference>
<proteinExistence type="predicted"/>
<sequence>MTLTDYYTLLTLALVTLAFLTVPPVMALIREDNEATKEREAAKRRIAARQLASANLPALPDIGADPEEQT</sequence>
<name>A0A499V1B7_9ACTN</name>
<keyword evidence="1" id="KW-1133">Transmembrane helix</keyword>
<evidence type="ECO:0000256" key="1">
    <source>
        <dbReference type="SAM" id="Phobius"/>
    </source>
</evidence>
<keyword evidence="1" id="KW-0472">Membrane</keyword>
<feature type="transmembrane region" description="Helical" evidence="1">
    <location>
        <begin position="6"/>
        <end position="29"/>
    </location>
</feature>
<dbReference type="AlphaFoldDB" id="A0A499V1B7"/>
<evidence type="ECO:0000313" key="3">
    <source>
        <dbReference type="Proteomes" id="UP000463951"/>
    </source>
</evidence>
<gene>
    <name evidence="2" type="ORF">SSPO_027050</name>
</gene>